<dbReference type="Gene3D" id="1.10.640.10">
    <property type="entry name" value="Haem peroxidase domain superfamily, animal type"/>
    <property type="match status" value="1"/>
</dbReference>
<evidence type="ECO:0000313" key="6">
    <source>
        <dbReference type="Proteomes" id="UP000248749"/>
    </source>
</evidence>
<evidence type="ECO:0000256" key="3">
    <source>
        <dbReference type="ARBA" id="ARBA00023180"/>
    </source>
</evidence>
<dbReference type="SUPFAM" id="SSF48113">
    <property type="entry name" value="Heme-dependent peroxidases"/>
    <property type="match status" value="1"/>
</dbReference>
<comment type="subcellular location">
    <subcellularLocation>
        <location evidence="1">Secreted</location>
    </subcellularLocation>
</comment>
<evidence type="ECO:0000256" key="4">
    <source>
        <dbReference type="SAM" id="MobiDB-lite"/>
    </source>
</evidence>
<dbReference type="EMBL" id="POUB01000118">
    <property type="protein sequence ID" value="PZF96076.1"/>
    <property type="molecule type" value="Genomic_DNA"/>
</dbReference>
<dbReference type="PRINTS" id="PR00457">
    <property type="entry name" value="ANPEROXIDASE"/>
</dbReference>
<sequence>MRAVARGRRGRARSARAVQAAIVAAVVAAGVGLSGPANAGATRPQRILGLWEVQSLDGSGNNRANPTWGKIDTIYPRVGPAWYADGLNEIVDLPPERYVSNRIFNDTDQNIYSPGGASQWGFVWGQFLDHTIAQRLGRRLVSPPGETRNIAFDNADPMESFRNDLGIIPFDRSRPADGTGVTTPREQINTVSSYIDAAAVYGNATDRLDWLREGRVDGDPRNNKARLLMIDGYLPRRDTRGDASTAPNMVAGGQLFNTPEKAAVAGDPRANENPALLAIQTLFAREHNRIVSQLPKWLSEQDRFEIARAVVIAEQQYITYTQFLPALGVDLPRYTGYKSDVDVSVTNEFATVGYRAHSLIRGDFRLEAKVGRYSEETLDRLRDLDVEVTVEGDTVHLMIPLGEDAFFNPDLLELLQLGPMLHGVGLRPQTRNDELISNMLRSFPFFIPVPGNPGCADDPALPPCIPGRNDLGSIDIARGRDHGMPSYNDMRVAYGLPAKPSFAAITGEASESFPADPELTPGAEIDDLDSLDFTALFDAKGNRTTPEADNAVRAERRTPLAARLKAVYGSVDRLDAFVGMIAEPNLPGKEFGELQLAIWRKQFTAMRDGDRFYYGNDPLLRLIRGAFKIDYRKTLGDIIALNTDISRSELAADVFRTPQAQVPGKRPAGDRERLLPGRSGSRGILGLSRSTRLPADAAGLLPPGLAPGGSAPGTHRRVVPRRGAGRRRRP</sequence>
<comment type="caution">
    <text evidence="5">The sequence shown here is derived from an EMBL/GenBank/DDBJ whole genome shotgun (WGS) entry which is preliminary data.</text>
</comment>
<evidence type="ECO:0000256" key="2">
    <source>
        <dbReference type="ARBA" id="ARBA00022525"/>
    </source>
</evidence>
<dbReference type="GO" id="GO:0020037">
    <property type="term" value="F:heme binding"/>
    <property type="evidence" value="ECO:0007669"/>
    <property type="project" value="InterPro"/>
</dbReference>
<feature type="compositionally biased region" description="Basic residues" evidence="4">
    <location>
        <begin position="714"/>
        <end position="730"/>
    </location>
</feature>
<keyword evidence="3" id="KW-0325">Glycoprotein</keyword>
<feature type="compositionally biased region" description="Low complexity" evidence="4">
    <location>
        <begin position="676"/>
        <end position="705"/>
    </location>
</feature>
<dbReference type="InterPro" id="IPR019791">
    <property type="entry name" value="Haem_peroxidase_animal"/>
</dbReference>
<dbReference type="AlphaFoldDB" id="A0A2W2DG07"/>
<feature type="region of interest" description="Disordered" evidence="4">
    <location>
        <begin position="660"/>
        <end position="730"/>
    </location>
</feature>
<evidence type="ECO:0000256" key="1">
    <source>
        <dbReference type="ARBA" id="ARBA00004613"/>
    </source>
</evidence>
<dbReference type="GO" id="GO:0004601">
    <property type="term" value="F:peroxidase activity"/>
    <property type="evidence" value="ECO:0007669"/>
    <property type="project" value="UniProtKB-KW"/>
</dbReference>
<dbReference type="PANTHER" id="PTHR11475:SF4">
    <property type="entry name" value="CHORION PEROXIDASE"/>
    <property type="match status" value="1"/>
</dbReference>
<keyword evidence="5" id="KW-0575">Peroxidase</keyword>
<protein>
    <submittedName>
        <fullName evidence="5">Peroxidase</fullName>
    </submittedName>
</protein>
<dbReference type="RefSeq" id="WP_111135304.1">
    <property type="nucleotide sequence ID" value="NZ_POUB01000118.1"/>
</dbReference>
<dbReference type="Proteomes" id="UP000248749">
    <property type="component" value="Unassembled WGS sequence"/>
</dbReference>
<organism evidence="5 6">
    <name type="scientific">Micromonospora deserti</name>
    <dbReference type="NCBI Taxonomy" id="2070366"/>
    <lineage>
        <taxon>Bacteria</taxon>
        <taxon>Bacillati</taxon>
        <taxon>Actinomycetota</taxon>
        <taxon>Actinomycetes</taxon>
        <taxon>Micromonosporales</taxon>
        <taxon>Micromonosporaceae</taxon>
        <taxon>Micromonospora</taxon>
    </lineage>
</organism>
<reference evidence="5 6" key="1">
    <citation type="submission" date="2018-01" db="EMBL/GenBank/DDBJ databases">
        <title>Draft genome sequence of Salinispora sp. 13K206.</title>
        <authorList>
            <person name="Sahin N."/>
            <person name="Saygin H."/>
            <person name="Ay H."/>
        </authorList>
    </citation>
    <scope>NUCLEOTIDE SEQUENCE [LARGE SCALE GENOMIC DNA]</scope>
    <source>
        <strain evidence="5 6">13K206</strain>
    </source>
</reference>
<accession>A0A2W2DG07</accession>
<dbReference type="PROSITE" id="PS50292">
    <property type="entry name" value="PEROXIDASE_3"/>
    <property type="match status" value="1"/>
</dbReference>
<keyword evidence="5" id="KW-0560">Oxidoreductase</keyword>
<gene>
    <name evidence="5" type="ORF">C1I99_17505</name>
</gene>
<dbReference type="InterPro" id="IPR037120">
    <property type="entry name" value="Haem_peroxidase_sf_animal"/>
</dbReference>
<dbReference type="OrthoDB" id="7876310at2"/>
<dbReference type="Pfam" id="PF03098">
    <property type="entry name" value="An_peroxidase"/>
    <property type="match status" value="2"/>
</dbReference>
<keyword evidence="6" id="KW-1185">Reference proteome</keyword>
<name>A0A2W2DG07_9ACTN</name>
<proteinExistence type="predicted"/>
<dbReference type="GO" id="GO:0006979">
    <property type="term" value="P:response to oxidative stress"/>
    <property type="evidence" value="ECO:0007669"/>
    <property type="project" value="InterPro"/>
</dbReference>
<dbReference type="PANTHER" id="PTHR11475">
    <property type="entry name" value="OXIDASE/PEROXIDASE"/>
    <property type="match status" value="1"/>
</dbReference>
<keyword evidence="2" id="KW-0964">Secreted</keyword>
<dbReference type="InterPro" id="IPR010255">
    <property type="entry name" value="Haem_peroxidase_sf"/>
</dbReference>
<evidence type="ECO:0000313" key="5">
    <source>
        <dbReference type="EMBL" id="PZF96076.1"/>
    </source>
</evidence>
<dbReference type="GO" id="GO:0005576">
    <property type="term" value="C:extracellular region"/>
    <property type="evidence" value="ECO:0007669"/>
    <property type="project" value="UniProtKB-SubCell"/>
</dbReference>